<dbReference type="Proteomes" id="UP000813463">
    <property type="component" value="Chromosome 1"/>
</dbReference>
<accession>A0ABM3R690</accession>
<evidence type="ECO:0000313" key="2">
    <source>
        <dbReference type="Proteomes" id="UP000813463"/>
    </source>
</evidence>
<gene>
    <name evidence="3" type="primary">LOC130466292</name>
</gene>
<feature type="compositionally biased region" description="Basic and acidic residues" evidence="1">
    <location>
        <begin position="78"/>
        <end position="99"/>
    </location>
</feature>
<evidence type="ECO:0000256" key="1">
    <source>
        <dbReference type="SAM" id="MobiDB-lite"/>
    </source>
</evidence>
<organism evidence="2 3">
    <name type="scientific">Spinacia oleracea</name>
    <name type="common">Spinach</name>
    <dbReference type="NCBI Taxonomy" id="3562"/>
    <lineage>
        <taxon>Eukaryota</taxon>
        <taxon>Viridiplantae</taxon>
        <taxon>Streptophyta</taxon>
        <taxon>Embryophyta</taxon>
        <taxon>Tracheophyta</taxon>
        <taxon>Spermatophyta</taxon>
        <taxon>Magnoliopsida</taxon>
        <taxon>eudicotyledons</taxon>
        <taxon>Gunneridae</taxon>
        <taxon>Pentapetalae</taxon>
        <taxon>Caryophyllales</taxon>
        <taxon>Chenopodiaceae</taxon>
        <taxon>Chenopodioideae</taxon>
        <taxon>Anserineae</taxon>
        <taxon>Spinacia</taxon>
    </lineage>
</organism>
<evidence type="ECO:0000313" key="3">
    <source>
        <dbReference type="RefSeq" id="XP_056691116.1"/>
    </source>
</evidence>
<keyword evidence="2" id="KW-1185">Reference proteome</keyword>
<protein>
    <submittedName>
        <fullName evidence="3">Uncharacterized protein isoform X1</fullName>
    </submittedName>
</protein>
<proteinExistence type="predicted"/>
<feature type="region of interest" description="Disordered" evidence="1">
    <location>
        <begin position="68"/>
        <end position="141"/>
    </location>
</feature>
<dbReference type="GeneID" id="130466292"/>
<reference evidence="3" key="2">
    <citation type="submission" date="2025-08" db="UniProtKB">
        <authorList>
            <consortium name="RefSeq"/>
        </authorList>
    </citation>
    <scope>IDENTIFICATION</scope>
    <source>
        <tissue evidence="3">Leaf</tissue>
    </source>
</reference>
<sequence>MPPPKNLLHFMPLPGQKLKSVVVAEPPPVDQPLAEEDTIPSPLKPSAALGIEIQDITKVMEAIEADLVPGSDAPIVAEQKKESADVSLERERSPDKEMVDLTGPNVEVPEAEKEVPSAEEEQPEQGLTRKRRHSTLGSTSTSTLDRLIHADPCSDVPLKRIPEEVREAMARYARAPILGEDPMAHVGSLVGPEAARENLLRANPQWRVPGAEERNPAMMAQYYLNEAVFWSSFASECSSVEERQLRRYQEAYARDIPILDQKAGQLFSELVEVKQLYLQYSREARASAEQIGAEVGKLTFQVEEDAEKIASFDKEREDMAAKFASELEEKDRLLKEMTFKFEAADKQSQDAEARLHQFVKHREIIQNQADKVPVLQLKIREKDAAIRKLEQERVDLYTADQCREQYWNGILGARRMFAKHMPHFPWNEKVPL</sequence>
<name>A0ABM3R690_SPIOL</name>
<reference evidence="2" key="1">
    <citation type="journal article" date="2021" name="Nat. Commun.">
        <title>Genomic analyses provide insights into spinach domestication and the genetic basis of agronomic traits.</title>
        <authorList>
            <person name="Cai X."/>
            <person name="Sun X."/>
            <person name="Xu C."/>
            <person name="Sun H."/>
            <person name="Wang X."/>
            <person name="Ge C."/>
            <person name="Zhang Z."/>
            <person name="Wang Q."/>
            <person name="Fei Z."/>
            <person name="Jiao C."/>
            <person name="Wang Q."/>
        </authorList>
    </citation>
    <scope>NUCLEOTIDE SEQUENCE [LARGE SCALE GENOMIC DNA]</scope>
    <source>
        <strain evidence="2">cv. Varoflay</strain>
    </source>
</reference>
<dbReference type="RefSeq" id="XP_056691116.1">
    <property type="nucleotide sequence ID" value="XM_056835138.1"/>
</dbReference>